<dbReference type="Proteomes" id="UP000626554">
    <property type="component" value="Unassembled WGS sequence"/>
</dbReference>
<feature type="compositionally biased region" description="Basic and acidic residues" evidence="1">
    <location>
        <begin position="36"/>
        <end position="52"/>
    </location>
</feature>
<keyword evidence="3" id="KW-1185">Reference proteome</keyword>
<gene>
    <name evidence="2" type="ORF">HW556_15860</name>
</gene>
<dbReference type="EMBL" id="JABKAV010000070">
    <property type="protein sequence ID" value="NVO86362.1"/>
    <property type="molecule type" value="Genomic_DNA"/>
</dbReference>
<feature type="non-terminal residue" evidence="2">
    <location>
        <position position="94"/>
    </location>
</feature>
<protein>
    <submittedName>
        <fullName evidence="2">Uncharacterized protein</fullName>
    </submittedName>
</protein>
<feature type="compositionally biased region" description="Low complexity" evidence="1">
    <location>
        <begin position="53"/>
        <end position="67"/>
    </location>
</feature>
<accession>A0ABX2Q5W6</accession>
<dbReference type="RefSeq" id="WP_176901095.1">
    <property type="nucleotide sequence ID" value="NZ_JABKAV010000070.1"/>
</dbReference>
<evidence type="ECO:0000313" key="2">
    <source>
        <dbReference type="EMBL" id="NVO86362.1"/>
    </source>
</evidence>
<reference evidence="2 3" key="1">
    <citation type="submission" date="2020-05" db="EMBL/GenBank/DDBJ databases">
        <title>Hymenobacter terrestris sp. nov. and Hymenobacter lapidiphilus sp. nov., isolated from regoliths in Antarctica.</title>
        <authorList>
            <person name="Sedlacek I."/>
            <person name="Pantucek R."/>
            <person name="Zeman M."/>
            <person name="Holochova P."/>
            <person name="Kralova S."/>
            <person name="Stankova E."/>
            <person name="Sedo O."/>
            <person name="Micenkova L."/>
            <person name="Svec P."/>
            <person name="Gupta V."/>
            <person name="Sood U."/>
            <person name="Korpole U.S."/>
            <person name="Lal R."/>
        </authorList>
    </citation>
    <scope>NUCLEOTIDE SEQUENCE [LARGE SCALE GENOMIC DNA]</scope>
    <source>
        <strain evidence="2 3">P5252</strain>
    </source>
</reference>
<feature type="compositionally biased region" description="Pro residues" evidence="1">
    <location>
        <begin position="68"/>
        <end position="87"/>
    </location>
</feature>
<feature type="region of interest" description="Disordered" evidence="1">
    <location>
        <begin position="32"/>
        <end position="94"/>
    </location>
</feature>
<evidence type="ECO:0000256" key="1">
    <source>
        <dbReference type="SAM" id="MobiDB-lite"/>
    </source>
</evidence>
<sequence>MDYLTEKGHSIENKPTTKLTAEQVTQLNKAFASSVQDKKEAEKVSQAKRQSEQEAAAAQSRASEAARPTPPPAPAPEPKPEPAPVTPAPAAAVP</sequence>
<name>A0ABX2Q5W6_9BACT</name>
<proteinExistence type="predicted"/>
<organism evidence="2 3">
    <name type="scientific">Hymenobacter terrestris</name>
    <dbReference type="NCBI Taxonomy" id="2748310"/>
    <lineage>
        <taxon>Bacteria</taxon>
        <taxon>Pseudomonadati</taxon>
        <taxon>Bacteroidota</taxon>
        <taxon>Cytophagia</taxon>
        <taxon>Cytophagales</taxon>
        <taxon>Hymenobacteraceae</taxon>
        <taxon>Hymenobacter</taxon>
    </lineage>
</organism>
<evidence type="ECO:0000313" key="3">
    <source>
        <dbReference type="Proteomes" id="UP000626554"/>
    </source>
</evidence>
<comment type="caution">
    <text evidence="2">The sequence shown here is derived from an EMBL/GenBank/DDBJ whole genome shotgun (WGS) entry which is preliminary data.</text>
</comment>